<evidence type="ECO:0000313" key="2">
    <source>
        <dbReference type="EMBL" id="AEO36163.1"/>
    </source>
</evidence>
<accession>G3MRP5</accession>
<reference evidence="2" key="1">
    <citation type="journal article" date="2011" name="PLoS ONE">
        <title>A deep insight into the sialotranscriptome of the gulf coast tick, Amblyomma maculatum.</title>
        <authorList>
            <person name="Karim S."/>
            <person name="Singh P."/>
            <person name="Ribeiro J.M."/>
        </authorList>
    </citation>
    <scope>NUCLEOTIDE SEQUENCE</scope>
    <source>
        <tissue evidence="2">Salivary gland</tissue>
    </source>
</reference>
<dbReference type="AlphaFoldDB" id="G3MRP5"/>
<dbReference type="EMBL" id="JO844546">
    <property type="protein sequence ID" value="AEO36163.1"/>
    <property type="molecule type" value="mRNA"/>
</dbReference>
<protein>
    <recommendedName>
        <fullName evidence="3">Single domain-containing protein</fullName>
    </recommendedName>
</protein>
<feature type="signal peptide" evidence="1">
    <location>
        <begin position="1"/>
        <end position="22"/>
    </location>
</feature>
<evidence type="ECO:0000256" key="1">
    <source>
        <dbReference type="SAM" id="SignalP"/>
    </source>
</evidence>
<evidence type="ECO:0008006" key="3">
    <source>
        <dbReference type="Google" id="ProtNLM"/>
    </source>
</evidence>
<name>G3MRP5_AMBMU</name>
<keyword evidence="1" id="KW-0732">Signal</keyword>
<feature type="chain" id="PRO_5003447332" description="Single domain-containing protein" evidence="1">
    <location>
        <begin position="23"/>
        <end position="101"/>
    </location>
</feature>
<proteinExistence type="evidence at transcript level"/>
<organism evidence="2">
    <name type="scientific">Amblyomma maculatum</name>
    <name type="common">Gulf Coast tick</name>
    <dbReference type="NCBI Taxonomy" id="34609"/>
    <lineage>
        <taxon>Eukaryota</taxon>
        <taxon>Metazoa</taxon>
        <taxon>Ecdysozoa</taxon>
        <taxon>Arthropoda</taxon>
        <taxon>Chelicerata</taxon>
        <taxon>Arachnida</taxon>
        <taxon>Acari</taxon>
        <taxon>Parasitiformes</taxon>
        <taxon>Ixodida</taxon>
        <taxon>Ixodoidea</taxon>
        <taxon>Ixodidae</taxon>
        <taxon>Amblyomminae</taxon>
        <taxon>Amblyomma</taxon>
    </lineage>
</organism>
<sequence>MRVSIFAAAMNLLFLKYLSVCGQSVITYKVNVTDSGTCHFNGTEYPEGENTTEKPCMLTYCDPSGGDLTVVKCSETTPPPSCVMLPPGRGEYPSCCSDYLC</sequence>